<organism evidence="4 5">
    <name type="scientific">Candidatus Doriopsillibacter californiensis</name>
    <dbReference type="NCBI Taxonomy" id="2970740"/>
    <lineage>
        <taxon>Bacteria</taxon>
        <taxon>Pseudomonadati</taxon>
        <taxon>Pseudomonadota</taxon>
        <taxon>Gammaproteobacteria</taxon>
        <taxon>Candidatus Tethybacterales</taxon>
        <taxon>Candidatus Persebacteraceae</taxon>
        <taxon>Candidatus Doriopsillibacter</taxon>
    </lineage>
</organism>
<evidence type="ECO:0000313" key="4">
    <source>
        <dbReference type="EMBL" id="MDM5147146.1"/>
    </source>
</evidence>
<dbReference type="Proteomes" id="UP001168167">
    <property type="component" value="Unassembled WGS sequence"/>
</dbReference>
<dbReference type="Pfam" id="PF00795">
    <property type="entry name" value="CN_hydrolase"/>
    <property type="match status" value="1"/>
</dbReference>
<gene>
    <name evidence="4" type="ORF">NQX30_01960</name>
</gene>
<evidence type="ECO:0000313" key="5">
    <source>
        <dbReference type="Proteomes" id="UP001168167"/>
    </source>
</evidence>
<comment type="similarity">
    <text evidence="1">Belongs to the carbon-nitrogen hydrolase superfamily. NIT1/NIT2 family.</text>
</comment>
<dbReference type="InterPro" id="IPR045254">
    <property type="entry name" value="Nit1/2_C-N_Hydrolase"/>
</dbReference>
<reference evidence="4" key="1">
    <citation type="submission" date="2022-08" db="EMBL/GenBank/DDBJ databases">
        <authorList>
            <person name="Dzunkova M."/>
            <person name="La Clair J."/>
            <person name="Tyml T."/>
            <person name="Doud D."/>
            <person name="Schulz F."/>
            <person name="Piquer S."/>
            <person name="Porcel Sanchis D."/>
            <person name="Osborn A."/>
            <person name="Robinson D."/>
            <person name="Louie K.B."/>
            <person name="Bowen B.P."/>
            <person name="Bowers R."/>
            <person name="Lee J."/>
            <person name="Arnau Llombart V."/>
            <person name="Diaz Villanueva W."/>
            <person name="Gosliner T."/>
            <person name="Northen T."/>
            <person name="Cheng J.-F."/>
            <person name="Burkart M.D."/>
            <person name="Woyke T."/>
        </authorList>
    </citation>
    <scope>NUCLEOTIDE SEQUENCE</scope>
    <source>
        <strain evidence="4">Df01</strain>
    </source>
</reference>
<dbReference type="CDD" id="cd07572">
    <property type="entry name" value="nit"/>
    <property type="match status" value="1"/>
</dbReference>
<evidence type="ECO:0000259" key="3">
    <source>
        <dbReference type="PROSITE" id="PS50263"/>
    </source>
</evidence>
<keyword evidence="2 4" id="KW-0378">Hydrolase</keyword>
<evidence type="ECO:0000256" key="2">
    <source>
        <dbReference type="ARBA" id="ARBA00022801"/>
    </source>
</evidence>
<dbReference type="Gene3D" id="3.60.110.10">
    <property type="entry name" value="Carbon-nitrogen hydrolase"/>
    <property type="match status" value="1"/>
</dbReference>
<proteinExistence type="inferred from homology"/>
<feature type="domain" description="CN hydrolase" evidence="3">
    <location>
        <begin position="5"/>
        <end position="250"/>
    </location>
</feature>
<dbReference type="InterPro" id="IPR001110">
    <property type="entry name" value="UPF0012_CS"/>
</dbReference>
<name>A0ABT7QKB1_9GAMM</name>
<dbReference type="PANTHER" id="PTHR23088">
    <property type="entry name" value="NITRILASE-RELATED"/>
    <property type="match status" value="1"/>
</dbReference>
<dbReference type="InterPro" id="IPR036526">
    <property type="entry name" value="C-N_Hydrolase_sf"/>
</dbReference>
<dbReference type="PROSITE" id="PS01227">
    <property type="entry name" value="UPF0012"/>
    <property type="match status" value="1"/>
</dbReference>
<sequence>MKKIVTVACLQMNSGGEVAANLALANDLLQQAAAGGAQLAALPEFFPLIAADETFKLSIAEKDDDGPIQNFLSRSAATHRMYIVGGTLPIDAGSGRVFSSCLLYGPDGTRLARYDKIHLFRFSGHKQTIDETVTIIPGDTVTVVDTELGRIGLAVCYDLRFPELFRAMEQPDIIIVPSAFTRETGAAHWEVLLRARAVENLAHVLAPAQAGVHLGGRKTYGNSMLIDHWGNVLARADGDSNCVIFSEINAAQREEHRQRLPALSHRLIK</sequence>
<reference evidence="4" key="2">
    <citation type="journal article" date="2023" name="Microbiome">
        <title>Synthase-selected sorting approach identifies a beta-lactone synthase in a nudibranch symbiotic bacterium.</title>
        <authorList>
            <person name="Dzunkova M."/>
            <person name="La Clair J.J."/>
            <person name="Tyml T."/>
            <person name="Doud D."/>
            <person name="Schulz F."/>
            <person name="Piquer-Esteban S."/>
            <person name="Porcel Sanchis D."/>
            <person name="Osborn A."/>
            <person name="Robinson D."/>
            <person name="Louie K.B."/>
            <person name="Bowen B.P."/>
            <person name="Bowers R.M."/>
            <person name="Lee J."/>
            <person name="Arnau V."/>
            <person name="Diaz-Villanueva W."/>
            <person name="Stepanauskas R."/>
            <person name="Gosliner T."/>
            <person name="Date S.V."/>
            <person name="Northen T.R."/>
            <person name="Cheng J.F."/>
            <person name="Burkart M.D."/>
            <person name="Woyke T."/>
        </authorList>
    </citation>
    <scope>NUCLEOTIDE SEQUENCE</scope>
    <source>
        <strain evidence="4">Df01</strain>
    </source>
</reference>
<dbReference type="PANTHER" id="PTHR23088:SF27">
    <property type="entry name" value="DEAMINATED GLUTATHIONE AMIDASE"/>
    <property type="match status" value="1"/>
</dbReference>
<comment type="caution">
    <text evidence="4">The sequence shown here is derived from an EMBL/GenBank/DDBJ whole genome shotgun (WGS) entry which is preliminary data.</text>
</comment>
<keyword evidence="5" id="KW-1185">Reference proteome</keyword>
<dbReference type="SUPFAM" id="SSF56317">
    <property type="entry name" value="Carbon-nitrogen hydrolase"/>
    <property type="match status" value="1"/>
</dbReference>
<evidence type="ECO:0000256" key="1">
    <source>
        <dbReference type="ARBA" id="ARBA00010613"/>
    </source>
</evidence>
<dbReference type="EMBL" id="JANQAO010000001">
    <property type="protein sequence ID" value="MDM5147146.1"/>
    <property type="molecule type" value="Genomic_DNA"/>
</dbReference>
<dbReference type="GO" id="GO:0016787">
    <property type="term" value="F:hydrolase activity"/>
    <property type="evidence" value="ECO:0007669"/>
    <property type="project" value="UniProtKB-KW"/>
</dbReference>
<protein>
    <submittedName>
        <fullName evidence="4">Carbon-nitrogen hydrolase family protein</fullName>
    </submittedName>
</protein>
<accession>A0ABT7QKB1</accession>
<dbReference type="InterPro" id="IPR003010">
    <property type="entry name" value="C-N_Hydrolase"/>
</dbReference>
<dbReference type="PROSITE" id="PS50263">
    <property type="entry name" value="CN_HYDROLASE"/>
    <property type="match status" value="1"/>
</dbReference>